<dbReference type="InterPro" id="IPR027417">
    <property type="entry name" value="P-loop_NTPase"/>
</dbReference>
<feature type="domain" description="ABC transmembrane type-1" evidence="11">
    <location>
        <begin position="143"/>
        <end position="352"/>
    </location>
</feature>
<reference evidence="12" key="1">
    <citation type="submission" date="2022-07" db="EMBL/GenBank/DDBJ databases">
        <title>Chromosome-level genome of Muraenolepis orangiensis.</title>
        <authorList>
            <person name="Kim J."/>
        </authorList>
    </citation>
    <scope>NUCLEOTIDE SEQUENCE</scope>
    <source>
        <strain evidence="12">KU_S4_2022</strain>
        <tissue evidence="12">Muscle</tissue>
    </source>
</reference>
<keyword evidence="3 10" id="KW-0812">Transmembrane</keyword>
<gene>
    <name evidence="12" type="ORF">NHX12_014802</name>
</gene>
<evidence type="ECO:0000259" key="11">
    <source>
        <dbReference type="PROSITE" id="PS50929"/>
    </source>
</evidence>
<keyword evidence="13" id="KW-1185">Reference proteome</keyword>
<feature type="transmembrane region" description="Helical" evidence="10">
    <location>
        <begin position="232"/>
        <end position="265"/>
    </location>
</feature>
<keyword evidence="5" id="KW-0547">Nucleotide-binding</keyword>
<dbReference type="InterPro" id="IPR011527">
    <property type="entry name" value="ABC1_TM_dom"/>
</dbReference>
<dbReference type="SUPFAM" id="SSF90123">
    <property type="entry name" value="ABC transporter transmembrane region"/>
    <property type="match status" value="1"/>
</dbReference>
<evidence type="ECO:0000256" key="7">
    <source>
        <dbReference type="ARBA" id="ARBA00022989"/>
    </source>
</evidence>
<evidence type="ECO:0000256" key="10">
    <source>
        <dbReference type="SAM" id="Phobius"/>
    </source>
</evidence>
<dbReference type="EMBL" id="JANIIK010000119">
    <property type="protein sequence ID" value="KAJ3584306.1"/>
    <property type="molecule type" value="Genomic_DNA"/>
</dbReference>
<evidence type="ECO:0000256" key="1">
    <source>
        <dbReference type="ARBA" id="ARBA00004141"/>
    </source>
</evidence>
<comment type="subcellular location">
    <subcellularLocation>
        <location evidence="1">Membrane</location>
        <topology evidence="1">Multi-pass membrane protein</topology>
    </subcellularLocation>
</comment>
<dbReference type="PANTHER" id="PTHR24223:SF357">
    <property type="entry name" value="ATP-BINDING CASSETTE SUB-FAMILY C MEMBER 4"/>
    <property type="match status" value="1"/>
</dbReference>
<keyword evidence="2" id="KW-0813">Transport</keyword>
<dbReference type="PANTHER" id="PTHR24223">
    <property type="entry name" value="ATP-BINDING CASSETTE SUB-FAMILY C"/>
    <property type="match status" value="1"/>
</dbReference>
<evidence type="ECO:0000256" key="8">
    <source>
        <dbReference type="ARBA" id="ARBA00023136"/>
    </source>
</evidence>
<name>A0A9Q0I5G6_9TELE</name>
<dbReference type="InterPro" id="IPR036640">
    <property type="entry name" value="ABC1_TM_sf"/>
</dbReference>
<evidence type="ECO:0000313" key="12">
    <source>
        <dbReference type="EMBL" id="KAJ3584306.1"/>
    </source>
</evidence>
<evidence type="ECO:0000256" key="4">
    <source>
        <dbReference type="ARBA" id="ARBA00022737"/>
    </source>
</evidence>
<evidence type="ECO:0000256" key="6">
    <source>
        <dbReference type="ARBA" id="ARBA00022840"/>
    </source>
</evidence>
<dbReference type="Gene3D" id="1.20.1560.10">
    <property type="entry name" value="ABC transporter type 1, transmembrane domain"/>
    <property type="match status" value="1"/>
</dbReference>
<keyword evidence="4" id="KW-0677">Repeat</keyword>
<dbReference type="Proteomes" id="UP001148018">
    <property type="component" value="Unassembled WGS sequence"/>
</dbReference>
<keyword evidence="8 10" id="KW-0472">Membrane</keyword>
<dbReference type="Gene3D" id="3.40.50.300">
    <property type="entry name" value="P-loop containing nucleotide triphosphate hydrolases"/>
    <property type="match status" value="1"/>
</dbReference>
<feature type="transmembrane region" description="Helical" evidence="10">
    <location>
        <begin position="145"/>
        <end position="173"/>
    </location>
</feature>
<feature type="region of interest" description="Disordered" evidence="9">
    <location>
        <begin position="358"/>
        <end position="379"/>
    </location>
</feature>
<feature type="non-terminal residue" evidence="12">
    <location>
        <position position="379"/>
    </location>
</feature>
<accession>A0A9Q0I5G6</accession>
<comment type="caution">
    <text evidence="12">The sequence shown here is derived from an EMBL/GenBank/DDBJ whole genome shotgun (WGS) entry which is preliminary data.</text>
</comment>
<evidence type="ECO:0000313" key="13">
    <source>
        <dbReference type="Proteomes" id="UP001148018"/>
    </source>
</evidence>
<evidence type="ECO:0000256" key="3">
    <source>
        <dbReference type="ARBA" id="ARBA00022692"/>
    </source>
</evidence>
<proteinExistence type="predicted"/>
<feature type="transmembrane region" description="Helical" evidence="10">
    <location>
        <begin position="330"/>
        <end position="352"/>
    </location>
</feature>
<evidence type="ECO:0000256" key="5">
    <source>
        <dbReference type="ARBA" id="ARBA00022741"/>
    </source>
</evidence>
<dbReference type="OrthoDB" id="6500128at2759"/>
<dbReference type="Pfam" id="PF00664">
    <property type="entry name" value="ABC_membrane"/>
    <property type="match status" value="1"/>
</dbReference>
<organism evidence="12 13">
    <name type="scientific">Muraenolepis orangiensis</name>
    <name type="common">Patagonian moray cod</name>
    <dbReference type="NCBI Taxonomy" id="630683"/>
    <lineage>
        <taxon>Eukaryota</taxon>
        <taxon>Metazoa</taxon>
        <taxon>Chordata</taxon>
        <taxon>Craniata</taxon>
        <taxon>Vertebrata</taxon>
        <taxon>Euteleostomi</taxon>
        <taxon>Actinopterygii</taxon>
        <taxon>Neopterygii</taxon>
        <taxon>Teleostei</taxon>
        <taxon>Neoteleostei</taxon>
        <taxon>Acanthomorphata</taxon>
        <taxon>Zeiogadaria</taxon>
        <taxon>Gadariae</taxon>
        <taxon>Gadiformes</taxon>
        <taxon>Muraenolepidoidei</taxon>
        <taxon>Muraenolepididae</taxon>
        <taxon>Muraenolepis</taxon>
    </lineage>
</organism>
<keyword evidence="7 10" id="KW-1133">Transmembrane helix</keyword>
<dbReference type="GO" id="GO:0140359">
    <property type="term" value="F:ABC-type transporter activity"/>
    <property type="evidence" value="ECO:0007669"/>
    <property type="project" value="InterPro"/>
</dbReference>
<dbReference type="InterPro" id="IPR050173">
    <property type="entry name" value="ABC_transporter_C-like"/>
</dbReference>
<dbReference type="GO" id="GO:0005524">
    <property type="term" value="F:ATP binding"/>
    <property type="evidence" value="ECO:0007669"/>
    <property type="project" value="UniProtKB-KW"/>
</dbReference>
<keyword evidence="6" id="KW-0067">ATP-binding</keyword>
<dbReference type="AlphaFoldDB" id="A0A9Q0I5G6"/>
<protein>
    <recommendedName>
        <fullName evidence="11">ABC transmembrane type-1 domain-containing protein</fullName>
    </recommendedName>
</protein>
<dbReference type="PROSITE" id="PS50929">
    <property type="entry name" value="ABC_TM1F"/>
    <property type="match status" value="1"/>
</dbReference>
<sequence length="379" mass="42797">MTKCIFNSRSCALSLSPPRCICGILKNKPRILVTHQLQFLKVADQILVLKEGNVVAQGGYTELQESGLDFTSLLKKQEEDDQQAMAEVFARTRTLSSTSTPSLSDAADLLPPLRTKQQAMLTDNSTSIQNDTTTPTADGELDLNFYLGVYGGLTVAVLTFGYMRSLLLFNVLVKSAQELHRRMFQAVLRTPLLFFDNNPVGRVLNRFAKDIGQMDSMLPKSIVDCIQVTMQVFGVIIVTAVVIPWILLLVFPLLLVFLFICRYFLQTSRSVKRLEATSRSPIFSHLSSTLQGLWTIRAFRAQERFQNLFEAHLDLHSECWFMYLATSRWFAMRLDAMCAIFISITTFSCVLLRDSKEPPTAEHCEGLGPHHTGRRVRTR</sequence>
<dbReference type="GO" id="GO:0005886">
    <property type="term" value="C:plasma membrane"/>
    <property type="evidence" value="ECO:0007669"/>
    <property type="project" value="TreeGrafter"/>
</dbReference>
<dbReference type="SUPFAM" id="SSF52540">
    <property type="entry name" value="P-loop containing nucleoside triphosphate hydrolases"/>
    <property type="match status" value="1"/>
</dbReference>
<evidence type="ECO:0000256" key="2">
    <source>
        <dbReference type="ARBA" id="ARBA00022448"/>
    </source>
</evidence>
<evidence type="ECO:0000256" key="9">
    <source>
        <dbReference type="SAM" id="MobiDB-lite"/>
    </source>
</evidence>
<dbReference type="FunFam" id="1.20.1560.10:FF:000013">
    <property type="entry name" value="ABC transporter C family member 2"/>
    <property type="match status" value="1"/>
</dbReference>